<dbReference type="Gene3D" id="2.10.25.10">
    <property type="entry name" value="Laminin"/>
    <property type="match status" value="6"/>
</dbReference>
<comment type="caution">
    <text evidence="6">Lacks conserved residue(s) required for the propagation of feature annotation.</text>
</comment>
<feature type="disulfide bond" evidence="6">
    <location>
        <begin position="549"/>
        <end position="558"/>
    </location>
</feature>
<feature type="domain" description="VWFC" evidence="11">
    <location>
        <begin position="340"/>
        <end position="401"/>
    </location>
</feature>
<dbReference type="Pfam" id="PF00093">
    <property type="entry name" value="VWC"/>
    <property type="match status" value="2"/>
</dbReference>
<feature type="domain" description="VWFC" evidence="11">
    <location>
        <begin position="286"/>
        <end position="343"/>
    </location>
</feature>
<feature type="signal peptide" evidence="9">
    <location>
        <begin position="1"/>
        <end position="25"/>
    </location>
</feature>
<dbReference type="FunFam" id="2.10.25.10:FF:000038">
    <property type="entry name" value="Fibrillin 2"/>
    <property type="match status" value="3"/>
</dbReference>
<dbReference type="SUPFAM" id="SSF49899">
    <property type="entry name" value="Concanavalin A-like lectins/glucanases"/>
    <property type="match status" value="1"/>
</dbReference>
<dbReference type="SUPFAM" id="SSF57196">
    <property type="entry name" value="EGF/Laminin"/>
    <property type="match status" value="1"/>
</dbReference>
<dbReference type="SMART" id="SM00181">
    <property type="entry name" value="EGF"/>
    <property type="match status" value="6"/>
</dbReference>
<evidence type="ECO:0000256" key="5">
    <source>
        <dbReference type="ARBA" id="ARBA00023180"/>
    </source>
</evidence>
<protein>
    <submittedName>
        <fullName evidence="12">Uncharacterized protein</fullName>
    </submittedName>
</protein>
<dbReference type="Proteomes" id="UP001153620">
    <property type="component" value="Chromosome 3"/>
</dbReference>
<dbReference type="SUPFAM" id="SSF57603">
    <property type="entry name" value="FnI-like domain"/>
    <property type="match status" value="3"/>
</dbReference>
<dbReference type="GO" id="GO:0005509">
    <property type="term" value="F:calcium ion binding"/>
    <property type="evidence" value="ECO:0007669"/>
    <property type="project" value="InterPro"/>
</dbReference>
<reference evidence="12" key="2">
    <citation type="submission" date="2022-10" db="EMBL/GenBank/DDBJ databases">
        <authorList>
            <consortium name="ENA_rothamsted_submissions"/>
            <consortium name="culmorum"/>
            <person name="King R."/>
        </authorList>
    </citation>
    <scope>NUCLEOTIDE SEQUENCE</scope>
</reference>
<dbReference type="SMART" id="SM00179">
    <property type="entry name" value="EGF_CA"/>
    <property type="match status" value="5"/>
</dbReference>
<dbReference type="PRINTS" id="PR00907">
    <property type="entry name" value="THRMBOMODULN"/>
</dbReference>
<reference evidence="12" key="1">
    <citation type="submission" date="2022-01" db="EMBL/GenBank/DDBJ databases">
        <authorList>
            <person name="King R."/>
        </authorList>
    </citation>
    <scope>NUCLEOTIDE SEQUENCE</scope>
</reference>
<dbReference type="PANTHER" id="PTHR24042">
    <property type="entry name" value="NEL HOMOLOG"/>
    <property type="match status" value="1"/>
</dbReference>
<keyword evidence="4 6" id="KW-1015">Disulfide bond</keyword>
<evidence type="ECO:0000256" key="6">
    <source>
        <dbReference type="PROSITE-ProRule" id="PRU00076"/>
    </source>
</evidence>
<keyword evidence="13" id="KW-1185">Reference proteome</keyword>
<feature type="coiled-coil region" evidence="7">
    <location>
        <begin position="255"/>
        <end position="282"/>
    </location>
</feature>
<dbReference type="InterPro" id="IPR018097">
    <property type="entry name" value="EGF_Ca-bd_CS"/>
</dbReference>
<dbReference type="PROSITE" id="PS01187">
    <property type="entry name" value="EGF_CA"/>
    <property type="match status" value="3"/>
</dbReference>
<dbReference type="Pfam" id="PF12947">
    <property type="entry name" value="EGF_3"/>
    <property type="match status" value="2"/>
</dbReference>
<organism evidence="12 13">
    <name type="scientific">Chironomus riparius</name>
    <dbReference type="NCBI Taxonomy" id="315576"/>
    <lineage>
        <taxon>Eukaryota</taxon>
        <taxon>Metazoa</taxon>
        <taxon>Ecdysozoa</taxon>
        <taxon>Arthropoda</taxon>
        <taxon>Hexapoda</taxon>
        <taxon>Insecta</taxon>
        <taxon>Pterygota</taxon>
        <taxon>Neoptera</taxon>
        <taxon>Endopterygota</taxon>
        <taxon>Diptera</taxon>
        <taxon>Nematocera</taxon>
        <taxon>Chironomoidea</taxon>
        <taxon>Chironomidae</taxon>
        <taxon>Chironominae</taxon>
        <taxon>Chironomus</taxon>
    </lineage>
</organism>
<dbReference type="InterPro" id="IPR000742">
    <property type="entry name" value="EGF"/>
</dbReference>
<keyword evidence="3" id="KW-0677">Repeat</keyword>
<evidence type="ECO:0000259" key="11">
    <source>
        <dbReference type="PROSITE" id="PS50184"/>
    </source>
</evidence>
<evidence type="ECO:0000256" key="1">
    <source>
        <dbReference type="ARBA" id="ARBA00022536"/>
    </source>
</evidence>
<dbReference type="Pfam" id="PF13385">
    <property type="entry name" value="Laminin_G_3"/>
    <property type="match status" value="1"/>
</dbReference>
<dbReference type="PROSITE" id="PS50184">
    <property type="entry name" value="VWFC_2"/>
    <property type="match status" value="3"/>
</dbReference>
<dbReference type="GO" id="GO:0005615">
    <property type="term" value="C:extracellular space"/>
    <property type="evidence" value="ECO:0007669"/>
    <property type="project" value="TreeGrafter"/>
</dbReference>
<feature type="transmembrane region" description="Helical" evidence="8">
    <location>
        <begin position="899"/>
        <end position="925"/>
    </location>
</feature>
<evidence type="ECO:0000313" key="13">
    <source>
        <dbReference type="Proteomes" id="UP001153620"/>
    </source>
</evidence>
<sequence length="949" mass="107411">MKSAISKIFTSLGCILALLIMCCLAVLGGSFDPGIDLLKGLNLQTNLSQYEGVSITQGIQKKIAFRLQGANRKLVLPYKTYERAVELLKRNSDFTFAAILKQDERNPGTIISFSSGYNRYLELQSSGRRNEIRFHYSYIGPKNELMVHMESFPYRLADNKWHKIAVSISGTEIQLIIDCHPLYKRVMHSVPDRNFSASNMQLLVGQRNLNGHSLFKGELQEVHLLPGPYGYLLQCEHMDSQCPTCGQFLQLQSFIMELQQNLSQLNQKLEDSVKRIDQLETCDCKKSCHMNGSISREDGEKWELGCDQCQCKEGMVKCYKKPCPEIRCKNPVTKEGECCPRCLKTCFKDRDYEHGDEHITGCNNCTCNDGNFLCGSIACPTLSCPPEEQISVANECCKYCKDVDYCALGHNCDDNAKCFNLNTSYTCKCNKGFQGDGYHCTDVNECLERGGENGHHCNSYTQCINTYGSFECQCLNGFTYVDKWNCAEIDECETGNNSCHENATCTNTIGSYKCECKEGFTGDGRECVPVCDPPCLNGGDCIAPNECDCRGGYEGPSCEKDLDECKTNHGCPPTSECVNMPGWYYCKCKPGYEMKDNSCVDIDECVENTHSCHSSAKCVNTEGHFECKCSNMKSSYNTIKSRQTTNHECKLSCMFEDKEIADQGEVRPRNQPCSICTCSKGVVTCTEPSCDCSKWKRSEDRDLCCPQCDPNESCQHQELKHVTFKSGEQWIYQCQTCECLYGEFDCWKMECPPLFCENPLPPEPGDCCRRCPNDSCGFNNSTTNAVGKPCFFEKHLYSDDQTIQQQLQSKDCTTCTTCKVPYCAQLQVSNSSCFVHRLPNSCALLIMLILTLITLMITHQDIFHNFHYYNKSILIIILTLESIDYLVLRRCIFYKFLEITIQCLIGTITIIIIIIIITIFIVCVGTNLFKRFQIMIVDWTFKNLKNMFQ</sequence>
<evidence type="ECO:0000256" key="9">
    <source>
        <dbReference type="SAM" id="SignalP"/>
    </source>
</evidence>
<evidence type="ECO:0000313" key="12">
    <source>
        <dbReference type="EMBL" id="CAG9808885.1"/>
    </source>
</evidence>
<evidence type="ECO:0000259" key="10">
    <source>
        <dbReference type="PROSITE" id="PS50026"/>
    </source>
</evidence>
<dbReference type="SMART" id="SM00210">
    <property type="entry name" value="TSPN"/>
    <property type="match status" value="1"/>
</dbReference>
<dbReference type="InterPro" id="IPR049883">
    <property type="entry name" value="NOTCH1_EGF-like"/>
</dbReference>
<dbReference type="AlphaFoldDB" id="A0A9N9WWG9"/>
<dbReference type="InterPro" id="IPR009030">
    <property type="entry name" value="Growth_fac_rcpt_cys_sf"/>
</dbReference>
<dbReference type="InterPro" id="IPR051586">
    <property type="entry name" value="PKC-binding_NELL"/>
</dbReference>
<feature type="transmembrane region" description="Helical" evidence="8">
    <location>
        <begin position="838"/>
        <end position="857"/>
    </location>
</feature>
<feature type="domain" description="EGF-like" evidence="10">
    <location>
        <begin position="442"/>
        <end position="487"/>
    </location>
</feature>
<accession>A0A9N9WWG9</accession>
<feature type="disulfide bond" evidence="6">
    <location>
        <begin position="531"/>
        <end position="541"/>
    </location>
</feature>
<dbReference type="SUPFAM" id="SSF57184">
    <property type="entry name" value="Growth factor receptor domain"/>
    <property type="match status" value="1"/>
</dbReference>
<feature type="chain" id="PRO_5040372800" evidence="9">
    <location>
        <begin position="26"/>
        <end position="949"/>
    </location>
</feature>
<dbReference type="PROSITE" id="PS50026">
    <property type="entry name" value="EGF_3"/>
    <property type="match status" value="5"/>
</dbReference>
<evidence type="ECO:0000256" key="7">
    <source>
        <dbReference type="SAM" id="Coils"/>
    </source>
</evidence>
<dbReference type="PROSITE" id="PS01208">
    <property type="entry name" value="VWFC_1"/>
    <property type="match status" value="2"/>
</dbReference>
<dbReference type="PROSITE" id="PS01186">
    <property type="entry name" value="EGF_2"/>
    <property type="match status" value="4"/>
</dbReference>
<dbReference type="InterPro" id="IPR013320">
    <property type="entry name" value="ConA-like_dom_sf"/>
</dbReference>
<keyword evidence="5" id="KW-0325">Glycoprotein</keyword>
<dbReference type="InterPro" id="IPR000152">
    <property type="entry name" value="EGF-type_Asp/Asn_hydroxyl_site"/>
</dbReference>
<feature type="domain" description="EGF-like" evidence="10">
    <location>
        <begin position="402"/>
        <end position="441"/>
    </location>
</feature>
<dbReference type="Gene3D" id="6.20.200.20">
    <property type="match status" value="2"/>
</dbReference>
<gene>
    <name evidence="12" type="ORF">CHIRRI_LOCUS11720</name>
</gene>
<keyword evidence="2 9" id="KW-0732">Signal</keyword>
<dbReference type="EMBL" id="OU895879">
    <property type="protein sequence ID" value="CAG9808885.1"/>
    <property type="molecule type" value="Genomic_DNA"/>
</dbReference>
<feature type="transmembrane region" description="Helical" evidence="8">
    <location>
        <begin position="869"/>
        <end position="887"/>
    </location>
</feature>
<keyword evidence="8" id="KW-0472">Membrane</keyword>
<dbReference type="PROSITE" id="PS00010">
    <property type="entry name" value="ASX_HYDROXYL"/>
    <property type="match status" value="5"/>
</dbReference>
<dbReference type="PROSITE" id="PS00022">
    <property type="entry name" value="EGF_1"/>
    <property type="match status" value="1"/>
</dbReference>
<dbReference type="CDD" id="cd00054">
    <property type="entry name" value="EGF_CA"/>
    <property type="match status" value="5"/>
</dbReference>
<name>A0A9N9WWG9_9DIPT</name>
<dbReference type="InterPro" id="IPR024731">
    <property type="entry name" value="NELL2-like_EGF"/>
</dbReference>
<proteinExistence type="predicted"/>
<dbReference type="GO" id="GO:0008201">
    <property type="term" value="F:heparin binding"/>
    <property type="evidence" value="ECO:0007669"/>
    <property type="project" value="TreeGrafter"/>
</dbReference>
<dbReference type="PANTHER" id="PTHR24042:SF5">
    <property type="entry name" value="EGF-LIKE CALCIUM-BINDING DOMAIN-CONTAINING PROTEIN"/>
    <property type="match status" value="1"/>
</dbReference>
<dbReference type="InterPro" id="IPR001881">
    <property type="entry name" value="EGF-like_Ca-bd_dom"/>
</dbReference>
<feature type="domain" description="VWFC" evidence="11">
    <location>
        <begin position="712"/>
        <end position="772"/>
    </location>
</feature>
<keyword evidence="8" id="KW-0812">Transmembrane</keyword>
<dbReference type="Gene3D" id="2.60.120.200">
    <property type="match status" value="1"/>
</dbReference>
<feature type="domain" description="EGF-like" evidence="10">
    <location>
        <begin position="529"/>
        <end position="559"/>
    </location>
</feature>
<feature type="domain" description="EGF-like" evidence="10">
    <location>
        <begin position="488"/>
        <end position="528"/>
    </location>
</feature>
<evidence type="ECO:0000256" key="3">
    <source>
        <dbReference type="ARBA" id="ARBA00022737"/>
    </source>
</evidence>
<dbReference type="SMART" id="SM00214">
    <property type="entry name" value="VWC"/>
    <property type="match status" value="4"/>
</dbReference>
<dbReference type="InterPro" id="IPR001007">
    <property type="entry name" value="VWF_dom"/>
</dbReference>
<keyword evidence="8" id="KW-1133">Transmembrane helix</keyword>
<keyword evidence="1 6" id="KW-0245">EGF-like domain</keyword>
<keyword evidence="7" id="KW-0175">Coiled coil</keyword>
<evidence type="ECO:0000256" key="4">
    <source>
        <dbReference type="ARBA" id="ARBA00023157"/>
    </source>
</evidence>
<evidence type="ECO:0000256" key="8">
    <source>
        <dbReference type="SAM" id="Phobius"/>
    </source>
</evidence>
<evidence type="ECO:0000256" key="2">
    <source>
        <dbReference type="ARBA" id="ARBA00022729"/>
    </source>
</evidence>
<dbReference type="InterPro" id="IPR048287">
    <property type="entry name" value="TSPN-like_N"/>
</dbReference>
<dbReference type="Pfam" id="PF07645">
    <property type="entry name" value="EGF_CA"/>
    <property type="match status" value="3"/>
</dbReference>
<feature type="domain" description="EGF-like" evidence="10">
    <location>
        <begin position="561"/>
        <end position="598"/>
    </location>
</feature>
<dbReference type="OrthoDB" id="283575at2759"/>